<dbReference type="NCBIfam" id="TIGR00981">
    <property type="entry name" value="rpsL_bact"/>
    <property type="match status" value="1"/>
</dbReference>
<keyword evidence="2 4" id="KW-0689">Ribosomal protein</keyword>
<dbReference type="Gene3D" id="2.40.50.140">
    <property type="entry name" value="Nucleic acid-binding proteins"/>
    <property type="match status" value="1"/>
</dbReference>
<comment type="similarity">
    <text evidence="1">Belongs to the universal ribosomal protein uS12 family.</text>
</comment>
<sequence length="179" mass="19709">MPVQFFRHLVRPNSLKRCYALPFRIATSLIPPRAAPAALRLRTFSASAPRPKCTLIQVVRTGRNERKARKLRSPALANRPEMKGVCLKVGTTKPKKPNSGERKIARVRLSSGKVITAYIPGEGHNVQQHSVVMVRGGRAQDCPGVKYHLVRGALDLGGVGNRITSRSKYGTKKPKKQAV</sequence>
<dbReference type="GO" id="GO:0006412">
    <property type="term" value="P:translation"/>
    <property type="evidence" value="ECO:0007669"/>
    <property type="project" value="InterPro"/>
</dbReference>
<evidence type="ECO:0000313" key="4">
    <source>
        <dbReference type="EMBL" id="KAH7130419.1"/>
    </source>
</evidence>
<dbReference type="SUPFAM" id="SSF50249">
    <property type="entry name" value="Nucleic acid-binding proteins"/>
    <property type="match status" value="1"/>
</dbReference>
<dbReference type="EMBL" id="JAGMWT010000004">
    <property type="protein sequence ID" value="KAH7130419.1"/>
    <property type="molecule type" value="Genomic_DNA"/>
</dbReference>
<dbReference type="InterPro" id="IPR006032">
    <property type="entry name" value="Ribosomal_uS12"/>
</dbReference>
<dbReference type="PANTHER" id="PTHR11652">
    <property type="entry name" value="30S RIBOSOMAL PROTEIN S12 FAMILY MEMBER"/>
    <property type="match status" value="1"/>
</dbReference>
<protein>
    <submittedName>
        <fullName evidence="4">37S ribosomal protein-like protein S12</fullName>
    </submittedName>
</protein>
<dbReference type="InterPro" id="IPR012340">
    <property type="entry name" value="NA-bd_OB-fold"/>
</dbReference>
<dbReference type="CDD" id="cd03368">
    <property type="entry name" value="Ribosomal_S12"/>
    <property type="match status" value="1"/>
</dbReference>
<evidence type="ECO:0000256" key="3">
    <source>
        <dbReference type="ARBA" id="ARBA00023274"/>
    </source>
</evidence>
<dbReference type="AlphaFoldDB" id="A0A9P9E1C6"/>
<dbReference type="OrthoDB" id="361013at2759"/>
<gene>
    <name evidence="4" type="ORF">B0J11DRAFT_523143</name>
</gene>
<dbReference type="InterPro" id="IPR005679">
    <property type="entry name" value="Ribosomal_uS12_bac"/>
</dbReference>
<dbReference type="GO" id="GO:0003735">
    <property type="term" value="F:structural constituent of ribosome"/>
    <property type="evidence" value="ECO:0007669"/>
    <property type="project" value="InterPro"/>
</dbReference>
<accession>A0A9P9E1C6</accession>
<name>A0A9P9E1C6_9PLEO</name>
<evidence type="ECO:0000256" key="2">
    <source>
        <dbReference type="ARBA" id="ARBA00022980"/>
    </source>
</evidence>
<keyword evidence="5" id="KW-1185">Reference proteome</keyword>
<keyword evidence="3" id="KW-0687">Ribonucleoprotein</keyword>
<dbReference type="Proteomes" id="UP000700596">
    <property type="component" value="Unassembled WGS sequence"/>
</dbReference>
<reference evidence="4" key="1">
    <citation type="journal article" date="2021" name="Nat. Commun.">
        <title>Genetic determinants of endophytism in the Arabidopsis root mycobiome.</title>
        <authorList>
            <person name="Mesny F."/>
            <person name="Miyauchi S."/>
            <person name="Thiergart T."/>
            <person name="Pickel B."/>
            <person name="Atanasova L."/>
            <person name="Karlsson M."/>
            <person name="Huettel B."/>
            <person name="Barry K.W."/>
            <person name="Haridas S."/>
            <person name="Chen C."/>
            <person name="Bauer D."/>
            <person name="Andreopoulos W."/>
            <person name="Pangilinan J."/>
            <person name="LaButti K."/>
            <person name="Riley R."/>
            <person name="Lipzen A."/>
            <person name="Clum A."/>
            <person name="Drula E."/>
            <person name="Henrissat B."/>
            <person name="Kohler A."/>
            <person name="Grigoriev I.V."/>
            <person name="Martin F.M."/>
            <person name="Hacquard S."/>
        </authorList>
    </citation>
    <scope>NUCLEOTIDE SEQUENCE</scope>
    <source>
        <strain evidence="4">MPI-CAGE-CH-0243</strain>
    </source>
</reference>
<dbReference type="FunFam" id="2.40.50.140:FF:000099">
    <property type="entry name" value="Ribosomal protein S12, mitochondrial"/>
    <property type="match status" value="1"/>
</dbReference>
<dbReference type="Pfam" id="PF00164">
    <property type="entry name" value="Ribosom_S12_S23"/>
    <property type="match status" value="1"/>
</dbReference>
<evidence type="ECO:0000313" key="5">
    <source>
        <dbReference type="Proteomes" id="UP000700596"/>
    </source>
</evidence>
<proteinExistence type="inferred from homology"/>
<evidence type="ECO:0000256" key="1">
    <source>
        <dbReference type="ARBA" id="ARBA00005657"/>
    </source>
</evidence>
<dbReference type="GO" id="GO:0015935">
    <property type="term" value="C:small ribosomal subunit"/>
    <property type="evidence" value="ECO:0007669"/>
    <property type="project" value="InterPro"/>
</dbReference>
<comment type="caution">
    <text evidence="4">The sequence shown here is derived from an EMBL/GenBank/DDBJ whole genome shotgun (WGS) entry which is preliminary data.</text>
</comment>
<dbReference type="PRINTS" id="PR01034">
    <property type="entry name" value="RIBOSOMALS12"/>
</dbReference>
<organism evidence="4 5">
    <name type="scientific">Dendryphion nanum</name>
    <dbReference type="NCBI Taxonomy" id="256645"/>
    <lineage>
        <taxon>Eukaryota</taxon>
        <taxon>Fungi</taxon>
        <taxon>Dikarya</taxon>
        <taxon>Ascomycota</taxon>
        <taxon>Pezizomycotina</taxon>
        <taxon>Dothideomycetes</taxon>
        <taxon>Pleosporomycetidae</taxon>
        <taxon>Pleosporales</taxon>
        <taxon>Torulaceae</taxon>
        <taxon>Dendryphion</taxon>
    </lineage>
</organism>